<comment type="subcellular location">
    <subcellularLocation>
        <location evidence="1">Membrane</location>
        <topology evidence="1">Multi-pass membrane protein</topology>
    </subcellularLocation>
</comment>
<reference evidence="7" key="1">
    <citation type="submission" date="2011-05" db="EMBL/GenBank/DDBJ databases">
        <authorList>
            <person name="Richards S.R."/>
            <person name="Qu J."/>
            <person name="Jiang H."/>
            <person name="Jhangiani S.N."/>
            <person name="Agravi P."/>
            <person name="Goodspeed R."/>
            <person name="Gross S."/>
            <person name="Mandapat C."/>
            <person name="Jackson L."/>
            <person name="Mathew T."/>
            <person name="Pu L."/>
            <person name="Thornton R."/>
            <person name="Saada N."/>
            <person name="Wilczek-Boney K.B."/>
            <person name="Lee S."/>
            <person name="Kovar C."/>
            <person name="Wu Y."/>
            <person name="Scherer S.E."/>
            <person name="Worley K.C."/>
            <person name="Muzny D.M."/>
            <person name="Gibbs R."/>
        </authorList>
    </citation>
    <scope>NUCLEOTIDE SEQUENCE</scope>
    <source>
        <strain evidence="7">Brora</strain>
    </source>
</reference>
<dbReference type="GO" id="GO:0022857">
    <property type="term" value="F:transmembrane transporter activity"/>
    <property type="evidence" value="ECO:0007669"/>
    <property type="project" value="InterPro"/>
</dbReference>
<feature type="transmembrane region" description="Helical" evidence="5">
    <location>
        <begin position="121"/>
        <end position="143"/>
    </location>
</feature>
<dbReference type="PhylomeDB" id="T1JMB4"/>
<feature type="transmembrane region" description="Helical" evidence="5">
    <location>
        <begin position="313"/>
        <end position="332"/>
    </location>
</feature>
<sequence>MADKNEDTTNADNQIEKSNVKTRFFTFFRLITVEPVVFLFCMGMAINLITTESLIIRKYCLNQMGYPDEICSNLTYNKTLEEQAQNMATNFILYKTLLENLPSIGLTLFIGAWSDKNGRKFLLTLPTLGGAIGMVMMIFNAYYMTEMNVNYILVAAIPYALGGNFLTIMTGGMSYMADITDTSQRTVRFGFVQSAFLCGNSIGLLSGGMIFDKFGYITVYVVNLIIYILALMYILIGVKETIHLPAGQTSNYGSLFKLDNFKENMSSVFKKRQHNGRFHLFLLLIVAAVSFLPLYGMSLVLPVMTVRLKLHDLIIGVISASTRVVSELIIAISTKGWMLFAGKISAVMSAAEAVTPAIGSILFTQVYNITRLVFPGTIYVMSAVLNFIPAACFGWIYAQRRKLENHSEYKEDL</sequence>
<keyword evidence="4 5" id="KW-0472">Membrane</keyword>
<feature type="transmembrane region" description="Helical" evidence="5">
    <location>
        <begin position="189"/>
        <end position="211"/>
    </location>
</feature>
<dbReference type="EMBL" id="JH431897">
    <property type="status" value="NOT_ANNOTATED_CDS"/>
    <property type="molecule type" value="Genomic_DNA"/>
</dbReference>
<evidence type="ECO:0000313" key="7">
    <source>
        <dbReference type="Proteomes" id="UP000014500"/>
    </source>
</evidence>
<evidence type="ECO:0000313" key="6">
    <source>
        <dbReference type="EnsemblMetazoa" id="SMAR014994-PA"/>
    </source>
</evidence>
<dbReference type="Proteomes" id="UP000014500">
    <property type="component" value="Unassembled WGS sequence"/>
</dbReference>
<dbReference type="InterPro" id="IPR036259">
    <property type="entry name" value="MFS_trans_sf"/>
</dbReference>
<evidence type="ECO:0000256" key="4">
    <source>
        <dbReference type="ARBA" id="ARBA00023136"/>
    </source>
</evidence>
<dbReference type="PANTHER" id="PTHR23507">
    <property type="entry name" value="ZGC:174356"/>
    <property type="match status" value="1"/>
</dbReference>
<dbReference type="SUPFAM" id="SSF103473">
    <property type="entry name" value="MFS general substrate transporter"/>
    <property type="match status" value="1"/>
</dbReference>
<evidence type="ECO:0000256" key="1">
    <source>
        <dbReference type="ARBA" id="ARBA00004141"/>
    </source>
</evidence>
<dbReference type="EnsemblMetazoa" id="SMAR014994-RA">
    <property type="protein sequence ID" value="SMAR014994-PA"/>
    <property type="gene ID" value="SMAR014994"/>
</dbReference>
<feature type="transmembrane region" description="Helical" evidence="5">
    <location>
        <begin position="378"/>
        <end position="398"/>
    </location>
</feature>
<dbReference type="InterPro" id="IPR011701">
    <property type="entry name" value="MFS"/>
</dbReference>
<dbReference type="eggNOG" id="KOG2816">
    <property type="taxonomic scope" value="Eukaryota"/>
</dbReference>
<accession>T1JMB4</accession>
<feature type="transmembrane region" description="Helical" evidence="5">
    <location>
        <begin position="27"/>
        <end position="49"/>
    </location>
</feature>
<evidence type="ECO:0000256" key="5">
    <source>
        <dbReference type="SAM" id="Phobius"/>
    </source>
</evidence>
<reference evidence="6" key="2">
    <citation type="submission" date="2015-02" db="UniProtKB">
        <authorList>
            <consortium name="EnsemblMetazoa"/>
        </authorList>
    </citation>
    <scope>IDENTIFICATION</scope>
</reference>
<feature type="transmembrane region" description="Helical" evidence="5">
    <location>
        <begin position="280"/>
        <end position="301"/>
    </location>
</feature>
<feature type="transmembrane region" description="Helical" evidence="5">
    <location>
        <begin position="149"/>
        <end position="168"/>
    </location>
</feature>
<keyword evidence="7" id="KW-1185">Reference proteome</keyword>
<evidence type="ECO:0000256" key="2">
    <source>
        <dbReference type="ARBA" id="ARBA00022692"/>
    </source>
</evidence>
<dbReference type="HOGENOM" id="CLU_028365_4_0_1"/>
<dbReference type="Pfam" id="PF07690">
    <property type="entry name" value="MFS_1"/>
    <property type="match status" value="1"/>
</dbReference>
<dbReference type="PANTHER" id="PTHR23507:SF1">
    <property type="entry name" value="FI18259P1-RELATED"/>
    <property type="match status" value="1"/>
</dbReference>
<dbReference type="GO" id="GO:0016020">
    <property type="term" value="C:membrane"/>
    <property type="evidence" value="ECO:0007669"/>
    <property type="project" value="UniProtKB-SubCell"/>
</dbReference>
<keyword evidence="2 5" id="KW-0812">Transmembrane</keyword>
<feature type="transmembrane region" description="Helical" evidence="5">
    <location>
        <begin position="344"/>
        <end position="366"/>
    </location>
</feature>
<dbReference type="AlphaFoldDB" id="T1JMB4"/>
<dbReference type="OMA" id="GRIAISM"/>
<protein>
    <recommendedName>
        <fullName evidence="8">Major facilitator superfamily (MFS) profile domain-containing protein</fullName>
    </recommendedName>
</protein>
<organism evidence="6 7">
    <name type="scientific">Strigamia maritima</name>
    <name type="common">European centipede</name>
    <name type="synonym">Geophilus maritimus</name>
    <dbReference type="NCBI Taxonomy" id="126957"/>
    <lineage>
        <taxon>Eukaryota</taxon>
        <taxon>Metazoa</taxon>
        <taxon>Ecdysozoa</taxon>
        <taxon>Arthropoda</taxon>
        <taxon>Myriapoda</taxon>
        <taxon>Chilopoda</taxon>
        <taxon>Pleurostigmophora</taxon>
        <taxon>Geophilomorpha</taxon>
        <taxon>Linotaeniidae</taxon>
        <taxon>Strigamia</taxon>
    </lineage>
</organism>
<evidence type="ECO:0000256" key="3">
    <source>
        <dbReference type="ARBA" id="ARBA00022989"/>
    </source>
</evidence>
<name>T1JMB4_STRMM</name>
<dbReference type="Gene3D" id="1.20.1250.20">
    <property type="entry name" value="MFS general substrate transporter like domains"/>
    <property type="match status" value="1"/>
</dbReference>
<evidence type="ECO:0008006" key="8">
    <source>
        <dbReference type="Google" id="ProtNLM"/>
    </source>
</evidence>
<proteinExistence type="predicted"/>
<feature type="transmembrane region" description="Helical" evidence="5">
    <location>
        <begin position="217"/>
        <end position="236"/>
    </location>
</feature>
<keyword evidence="3 5" id="KW-1133">Transmembrane helix</keyword>